<evidence type="ECO:0000313" key="2">
    <source>
        <dbReference type="EMBL" id="KAG7482076.1"/>
    </source>
</evidence>
<reference evidence="2 3" key="1">
    <citation type="journal article" date="2021" name="Sci. Rep.">
        <title>Chromosome anchoring in Senegalese sole (Solea senegalensis) reveals sex-associated markers and genome rearrangements in flatfish.</title>
        <authorList>
            <person name="Guerrero-Cozar I."/>
            <person name="Gomez-Garrido J."/>
            <person name="Berbel C."/>
            <person name="Martinez-Blanch J.F."/>
            <person name="Alioto T."/>
            <person name="Claros M.G."/>
            <person name="Gagnaire P.A."/>
            <person name="Manchado M."/>
        </authorList>
    </citation>
    <scope>NUCLEOTIDE SEQUENCE [LARGE SCALE GENOMIC DNA]</scope>
    <source>
        <strain evidence="2">Sse05_10M</strain>
    </source>
</reference>
<name>A0AAV6Q162_SOLSE</name>
<evidence type="ECO:0000256" key="1">
    <source>
        <dbReference type="SAM" id="MobiDB-lite"/>
    </source>
</evidence>
<keyword evidence="3" id="KW-1185">Reference proteome</keyword>
<dbReference type="EMBL" id="JAGKHQ010000019">
    <property type="protein sequence ID" value="KAG7482076.1"/>
    <property type="molecule type" value="Genomic_DNA"/>
</dbReference>
<organism evidence="2 3">
    <name type="scientific">Solea senegalensis</name>
    <name type="common">Senegalese sole</name>
    <dbReference type="NCBI Taxonomy" id="28829"/>
    <lineage>
        <taxon>Eukaryota</taxon>
        <taxon>Metazoa</taxon>
        <taxon>Chordata</taxon>
        <taxon>Craniata</taxon>
        <taxon>Vertebrata</taxon>
        <taxon>Euteleostomi</taxon>
        <taxon>Actinopterygii</taxon>
        <taxon>Neopterygii</taxon>
        <taxon>Teleostei</taxon>
        <taxon>Neoteleostei</taxon>
        <taxon>Acanthomorphata</taxon>
        <taxon>Carangaria</taxon>
        <taxon>Pleuronectiformes</taxon>
        <taxon>Pleuronectoidei</taxon>
        <taxon>Soleidae</taxon>
        <taxon>Solea</taxon>
    </lineage>
</organism>
<accession>A0AAV6Q162</accession>
<proteinExistence type="predicted"/>
<dbReference type="AlphaFoldDB" id="A0AAV6Q162"/>
<dbReference type="Proteomes" id="UP000693946">
    <property type="component" value="Linkage Group LG7"/>
</dbReference>
<evidence type="ECO:0000313" key="3">
    <source>
        <dbReference type="Proteomes" id="UP000693946"/>
    </source>
</evidence>
<feature type="region of interest" description="Disordered" evidence="1">
    <location>
        <begin position="1"/>
        <end position="27"/>
    </location>
</feature>
<comment type="caution">
    <text evidence="2">The sequence shown here is derived from an EMBL/GenBank/DDBJ whole genome shotgun (WGS) entry which is preliminary data.</text>
</comment>
<protein>
    <submittedName>
        <fullName evidence="2">Uncharacterized protein</fullName>
    </submittedName>
</protein>
<gene>
    <name evidence="2" type="ORF">JOB18_012638</name>
</gene>
<sequence>MVRHKGGRVTAHQQSVAATRGGPGKCPELMLREERVAAIIGETSLTGILQAREGDSVTWTHP</sequence>